<keyword evidence="2" id="KW-1185">Reference proteome</keyword>
<name>A0A8X6Y0G6_9ARAC</name>
<evidence type="ECO:0000313" key="1">
    <source>
        <dbReference type="EMBL" id="GFY62130.1"/>
    </source>
</evidence>
<organism evidence="1 2">
    <name type="scientific">Trichonephila inaurata madagascariensis</name>
    <dbReference type="NCBI Taxonomy" id="2747483"/>
    <lineage>
        <taxon>Eukaryota</taxon>
        <taxon>Metazoa</taxon>
        <taxon>Ecdysozoa</taxon>
        <taxon>Arthropoda</taxon>
        <taxon>Chelicerata</taxon>
        <taxon>Arachnida</taxon>
        <taxon>Araneae</taxon>
        <taxon>Araneomorphae</taxon>
        <taxon>Entelegynae</taxon>
        <taxon>Araneoidea</taxon>
        <taxon>Nephilidae</taxon>
        <taxon>Trichonephila</taxon>
        <taxon>Trichonephila inaurata</taxon>
    </lineage>
</organism>
<gene>
    <name evidence="1" type="ORF">TNIN_422501</name>
</gene>
<evidence type="ECO:0000313" key="2">
    <source>
        <dbReference type="Proteomes" id="UP000886998"/>
    </source>
</evidence>
<accession>A0A8X6Y0G6</accession>
<dbReference type="Proteomes" id="UP000886998">
    <property type="component" value="Unassembled WGS sequence"/>
</dbReference>
<comment type="caution">
    <text evidence="1">The sequence shown here is derived from an EMBL/GenBank/DDBJ whole genome shotgun (WGS) entry which is preliminary data.</text>
</comment>
<sequence>MAFLEKAEKQDLILLAEELGQKVSDKLTVIDLKNIIVGSKDFEKEFVKAYLSVIAEERVERKKEETIARQHTNEQETIARQHAIEQQREQREFELEMLRLESVLHKLRLETGSIRSNVRRASYAGDLKKTSSNDRISIVRGTSPAVLMTTTKPVSTTIKEEKGYSCQG</sequence>
<reference evidence="1" key="1">
    <citation type="submission" date="2020-08" db="EMBL/GenBank/DDBJ databases">
        <title>Multicomponent nature underlies the extraordinary mechanical properties of spider dragline silk.</title>
        <authorList>
            <person name="Kono N."/>
            <person name="Nakamura H."/>
            <person name="Mori M."/>
            <person name="Yoshida Y."/>
            <person name="Ohtoshi R."/>
            <person name="Malay A.D."/>
            <person name="Moran D.A.P."/>
            <person name="Tomita M."/>
            <person name="Numata K."/>
            <person name="Arakawa K."/>
        </authorList>
    </citation>
    <scope>NUCLEOTIDE SEQUENCE</scope>
</reference>
<proteinExistence type="predicted"/>
<dbReference type="AlphaFoldDB" id="A0A8X6Y0G6"/>
<dbReference type="EMBL" id="BMAV01014080">
    <property type="protein sequence ID" value="GFY62130.1"/>
    <property type="molecule type" value="Genomic_DNA"/>
</dbReference>
<protein>
    <submittedName>
        <fullName evidence="1">Uncharacterized protein</fullName>
    </submittedName>
</protein>